<protein>
    <submittedName>
        <fullName evidence="1">Uncharacterized protein</fullName>
    </submittedName>
</protein>
<keyword evidence="2" id="KW-1185">Reference proteome</keyword>
<dbReference type="Proteomes" id="UP000824681">
    <property type="component" value="Chromosome"/>
</dbReference>
<evidence type="ECO:0000313" key="1">
    <source>
        <dbReference type="EMBL" id="QYC45307.1"/>
    </source>
</evidence>
<dbReference type="EMBL" id="CP068985">
    <property type="protein sequence ID" value="QYC45307.1"/>
    <property type="molecule type" value="Genomic_DNA"/>
</dbReference>
<evidence type="ECO:0000313" key="2">
    <source>
        <dbReference type="Proteomes" id="UP000824681"/>
    </source>
</evidence>
<dbReference type="RefSeq" id="WP_020543614.1">
    <property type="nucleotide sequence ID" value="NZ_CP068985.1"/>
</dbReference>
<accession>A0ABX8UC99</accession>
<name>A0ABX8UC99_9ACTN</name>
<sequence length="47" mass="4866">MPHAWAHVPGVTLLGDAAAAGLDRIVGPDPAAAIAFFDELQSPDQVR</sequence>
<gene>
    <name evidence="1" type="ORF">Nocox_38785</name>
</gene>
<proteinExistence type="predicted"/>
<reference evidence="1 2" key="1">
    <citation type="journal article" date="2021" name="ACS Chem. Biol.">
        <title>Genomic-Led Discovery of a Novel Glycopeptide Antibiotic by Nonomuraea coxensis DSM 45129.</title>
        <authorList>
            <person name="Yushchuk O."/>
            <person name="Vior N.M."/>
            <person name="Andreo-Vidal A."/>
            <person name="Berini F."/>
            <person name="Ruckert C."/>
            <person name="Busche T."/>
            <person name="Binda E."/>
            <person name="Kalinowski J."/>
            <person name="Truman A.W."/>
            <person name="Marinelli F."/>
        </authorList>
    </citation>
    <scope>NUCLEOTIDE SEQUENCE [LARGE SCALE GENOMIC DNA]</scope>
    <source>
        <strain evidence="1 2">DSM 45129</strain>
    </source>
</reference>
<organism evidence="1 2">
    <name type="scientific">Nonomuraea coxensis DSM 45129</name>
    <dbReference type="NCBI Taxonomy" id="1122611"/>
    <lineage>
        <taxon>Bacteria</taxon>
        <taxon>Bacillati</taxon>
        <taxon>Actinomycetota</taxon>
        <taxon>Actinomycetes</taxon>
        <taxon>Streptosporangiales</taxon>
        <taxon>Streptosporangiaceae</taxon>
        <taxon>Nonomuraea</taxon>
    </lineage>
</organism>